<organism evidence="2">
    <name type="scientific">Neobodo designis</name>
    <name type="common">Flagellated protozoan</name>
    <name type="synonym">Bodo designis</name>
    <dbReference type="NCBI Taxonomy" id="312471"/>
    <lineage>
        <taxon>Eukaryota</taxon>
        <taxon>Discoba</taxon>
        <taxon>Euglenozoa</taxon>
        <taxon>Kinetoplastea</taxon>
        <taxon>Metakinetoplastina</taxon>
        <taxon>Neobodonida</taxon>
        <taxon>Neobodo</taxon>
    </lineage>
</organism>
<feature type="compositionally biased region" description="Pro residues" evidence="1">
    <location>
        <begin position="1"/>
        <end position="10"/>
    </location>
</feature>
<gene>
    <name evidence="2" type="ORF">NDES1114_LOCUS10199</name>
</gene>
<proteinExistence type="predicted"/>
<sequence length="170" mass="18267">MANTPSPQPPQAGVSRTNSDETVGSCDGSAGVVPMPQDLGYQRRDTAATRSVHVHEPSATFLDYTRELQGCRDLQQSAGRVAIVPQSAVLEMNETVTPVGSVFVAGPPTPPPPPSPVDPGFLELDSATTYNVHDGIFDHFVGQMLEFDGAQDPVADENEQFDDFLERWAV</sequence>
<accession>A0A7S1PYW0</accession>
<protein>
    <submittedName>
        <fullName evidence="2">Uncharacterized protein</fullName>
    </submittedName>
</protein>
<dbReference type="EMBL" id="HBGF01015562">
    <property type="protein sequence ID" value="CAD9106947.1"/>
    <property type="molecule type" value="Transcribed_RNA"/>
</dbReference>
<name>A0A7S1PYW0_NEODS</name>
<evidence type="ECO:0000313" key="2">
    <source>
        <dbReference type="EMBL" id="CAD9106947.1"/>
    </source>
</evidence>
<feature type="region of interest" description="Disordered" evidence="1">
    <location>
        <begin position="1"/>
        <end position="51"/>
    </location>
</feature>
<reference evidence="2" key="1">
    <citation type="submission" date="2021-01" db="EMBL/GenBank/DDBJ databases">
        <authorList>
            <person name="Corre E."/>
            <person name="Pelletier E."/>
            <person name="Niang G."/>
            <person name="Scheremetjew M."/>
            <person name="Finn R."/>
            <person name="Kale V."/>
            <person name="Holt S."/>
            <person name="Cochrane G."/>
            <person name="Meng A."/>
            <person name="Brown T."/>
            <person name="Cohen L."/>
        </authorList>
    </citation>
    <scope>NUCLEOTIDE SEQUENCE</scope>
    <source>
        <strain evidence="2">CCAP 1951/1</strain>
    </source>
</reference>
<dbReference type="AlphaFoldDB" id="A0A7S1PYW0"/>
<evidence type="ECO:0000256" key="1">
    <source>
        <dbReference type="SAM" id="MobiDB-lite"/>
    </source>
</evidence>